<name>A0A511KL62_RHOTO</name>
<evidence type="ECO:0000313" key="3">
    <source>
        <dbReference type="Proteomes" id="UP000321518"/>
    </source>
</evidence>
<feature type="region of interest" description="Disordered" evidence="1">
    <location>
        <begin position="81"/>
        <end position="105"/>
    </location>
</feature>
<protein>
    <submittedName>
        <fullName evidence="2">Uncharacterized protein</fullName>
    </submittedName>
</protein>
<dbReference type="Proteomes" id="UP000321518">
    <property type="component" value="Unassembled WGS sequence"/>
</dbReference>
<dbReference type="AlphaFoldDB" id="A0A511KL62"/>
<proteinExistence type="predicted"/>
<gene>
    <name evidence="2" type="ORF">Rt10032_c12g4692</name>
</gene>
<reference evidence="2 3" key="1">
    <citation type="submission" date="2019-07" db="EMBL/GenBank/DDBJ databases">
        <title>Rhodotorula toruloides NBRC10032 genome sequencing.</title>
        <authorList>
            <person name="Shida Y."/>
            <person name="Takaku H."/>
            <person name="Ogasawara W."/>
            <person name="Mori K."/>
        </authorList>
    </citation>
    <scope>NUCLEOTIDE SEQUENCE [LARGE SCALE GENOMIC DNA]</scope>
    <source>
        <strain evidence="2 3">NBRC10032</strain>
    </source>
</reference>
<organism evidence="2 3">
    <name type="scientific">Rhodotorula toruloides</name>
    <name type="common">Yeast</name>
    <name type="synonym">Rhodosporidium toruloides</name>
    <dbReference type="NCBI Taxonomy" id="5286"/>
    <lineage>
        <taxon>Eukaryota</taxon>
        <taxon>Fungi</taxon>
        <taxon>Dikarya</taxon>
        <taxon>Basidiomycota</taxon>
        <taxon>Pucciniomycotina</taxon>
        <taxon>Microbotryomycetes</taxon>
        <taxon>Sporidiobolales</taxon>
        <taxon>Sporidiobolaceae</taxon>
        <taxon>Rhodotorula</taxon>
    </lineage>
</organism>
<dbReference type="EMBL" id="BJWK01000012">
    <property type="protein sequence ID" value="GEM10675.1"/>
    <property type="molecule type" value="Genomic_DNA"/>
</dbReference>
<accession>A0A511KL62</accession>
<dbReference type="OrthoDB" id="1600564at2759"/>
<comment type="caution">
    <text evidence="2">The sequence shown here is derived from an EMBL/GenBank/DDBJ whole genome shotgun (WGS) entry which is preliminary data.</text>
</comment>
<sequence>MERASNAYGGSVVQNGLAGTGSAWPATQDQVASFLSDLKNGKAVVVGSGRTLFYFNSGINPVTQLWQNALSAGMSSSAVSSRLEGSLRRHRQHASARLPGPINQL</sequence>
<evidence type="ECO:0000256" key="1">
    <source>
        <dbReference type="SAM" id="MobiDB-lite"/>
    </source>
</evidence>
<evidence type="ECO:0000313" key="2">
    <source>
        <dbReference type="EMBL" id="GEM10675.1"/>
    </source>
</evidence>